<organism evidence="1 2">
    <name type="scientific">Microbulbifer donghaiensis</name>
    <dbReference type="NCBI Taxonomy" id="494016"/>
    <lineage>
        <taxon>Bacteria</taxon>
        <taxon>Pseudomonadati</taxon>
        <taxon>Pseudomonadota</taxon>
        <taxon>Gammaproteobacteria</taxon>
        <taxon>Cellvibrionales</taxon>
        <taxon>Microbulbiferaceae</taxon>
        <taxon>Microbulbifer</taxon>
    </lineage>
</organism>
<dbReference type="Proteomes" id="UP000184170">
    <property type="component" value="Unassembled WGS sequence"/>
</dbReference>
<accession>A0A1M4ZAB3</accession>
<dbReference type="EMBL" id="FQVA01000001">
    <property type="protein sequence ID" value="SHF14516.1"/>
    <property type="molecule type" value="Genomic_DNA"/>
</dbReference>
<keyword evidence="2" id="KW-1185">Reference proteome</keyword>
<reference evidence="2" key="1">
    <citation type="submission" date="2016-11" db="EMBL/GenBank/DDBJ databases">
        <authorList>
            <person name="Varghese N."/>
            <person name="Submissions S."/>
        </authorList>
    </citation>
    <scope>NUCLEOTIDE SEQUENCE [LARGE SCALE GENOMIC DNA]</scope>
    <source>
        <strain evidence="2">CGMCC 1.7063</strain>
    </source>
</reference>
<proteinExistence type="predicted"/>
<gene>
    <name evidence="1" type="ORF">SAMN04487965_1475</name>
</gene>
<evidence type="ECO:0000313" key="2">
    <source>
        <dbReference type="Proteomes" id="UP000184170"/>
    </source>
</evidence>
<protein>
    <submittedName>
        <fullName evidence="1">Uncharacterized protein</fullName>
    </submittedName>
</protein>
<evidence type="ECO:0000313" key="1">
    <source>
        <dbReference type="EMBL" id="SHF14516.1"/>
    </source>
</evidence>
<dbReference type="STRING" id="494016.SAMN04487965_1475"/>
<dbReference type="AlphaFoldDB" id="A0A1M4ZAB3"/>
<sequence>MKATQADPHRTEEEPLFKRKAIIAAMLATLAITLNGCDRNAETTDRAPADSFLANIAEYCGKAYSGRVIVNEPSSSQPDPFADKTLIMHVRDCDHPTRQLRIPFHVGDDRSRTWVLTRTDSGLQLKHDHRHEDGSEDKVTMYGGDTVDAGSATRQEFPVDQESIAMFQREGLSASTENTWAMEIHPDKTFAYELTRPNGRKFRVEFDLGKPVATPPPPWGQ</sequence>
<name>A0A1M4ZAB3_9GAMM</name>